<gene>
    <name evidence="9" type="ORF">JD79_01647</name>
</gene>
<dbReference type="Pfam" id="PF00082">
    <property type="entry name" value="Peptidase_S8"/>
    <property type="match status" value="1"/>
</dbReference>
<dbReference type="PROSITE" id="PS51892">
    <property type="entry name" value="SUBTILASE"/>
    <property type="match status" value="1"/>
</dbReference>
<evidence type="ECO:0000256" key="4">
    <source>
        <dbReference type="ARBA" id="ARBA00022825"/>
    </source>
</evidence>
<keyword evidence="3 5" id="KW-0378">Hydrolase</keyword>
<dbReference type="Pfam" id="PF01833">
    <property type="entry name" value="TIG"/>
    <property type="match status" value="1"/>
</dbReference>
<dbReference type="InterPro" id="IPR050131">
    <property type="entry name" value="Peptidase_S8_subtilisin-like"/>
</dbReference>
<dbReference type="InterPro" id="IPR036852">
    <property type="entry name" value="Peptidase_S8/S53_dom_sf"/>
</dbReference>
<evidence type="ECO:0000259" key="7">
    <source>
        <dbReference type="Pfam" id="PF00082"/>
    </source>
</evidence>
<proteinExistence type="inferred from homology"/>
<comment type="similarity">
    <text evidence="1 5">Belongs to the peptidase S8 family.</text>
</comment>
<evidence type="ECO:0000259" key="8">
    <source>
        <dbReference type="Pfam" id="PF01833"/>
    </source>
</evidence>
<keyword evidence="10" id="KW-1185">Reference proteome</keyword>
<feature type="region of interest" description="Disordered" evidence="6">
    <location>
        <begin position="706"/>
        <end position="762"/>
    </location>
</feature>
<dbReference type="InterPro" id="IPR014756">
    <property type="entry name" value="Ig_E-set"/>
</dbReference>
<feature type="compositionally biased region" description="Basic residues" evidence="6">
    <location>
        <begin position="591"/>
        <end position="604"/>
    </location>
</feature>
<feature type="compositionally biased region" description="Gly residues" evidence="6">
    <location>
        <begin position="737"/>
        <end position="749"/>
    </location>
</feature>
<keyword evidence="2 5" id="KW-0645">Protease</keyword>
<protein>
    <submittedName>
        <fullName evidence="9">Subtilisin family serine protease</fullName>
    </submittedName>
</protein>
<feature type="domain" description="IPT/TIG" evidence="8">
    <location>
        <begin position="623"/>
        <end position="690"/>
    </location>
</feature>
<feature type="active site" description="Charge relay system" evidence="5">
    <location>
        <position position="124"/>
    </location>
</feature>
<dbReference type="SUPFAM" id="SSF81296">
    <property type="entry name" value="E set domains"/>
    <property type="match status" value="1"/>
</dbReference>
<sequence>MAAVEVSPRVPLLGTVTVDDPYAVQYGWNLENTGSNAYQQTAVADADMDATDGWQVGTGAGVVIALTDSGFDSDHPDLAGALWTNPAEPCGTVDTDGNGKAGDCHGWNFATNSADVDNGAGGSHGASVAGVIGARAGNGRGSAGVAPDVTIMPLVIGSGDTVYAHLGAEAIRYAADHGADVVNASWGGAFTGTALEDLRAAIAYAASKGVLVVAAAGNDAGNRDSSLFYPASYTEPNVVTVGSSTAADTMSASSAYGATSVDLFAPGNKVATTWNDGGMRVVSGTSIAAPHVAAALGLYRAAMPTATIDQLKQALLEDTDPIAAFQGRSVSGGRLSMTGLAERGLEAVDYSFRSTTAPVGTVSPTIAVSGTTEPGAFSVTLGLGVRHQGSTWAVADLPLALDGATVPTDAEGQATFSLGARTSLDGLVLAPSATLPEGRYVLTVQLTRDGEPVGSPRAAPLVVGSPAPWTVGSAGRRRRARPTRVPRRRGPRRRAPPTRHHQPPTRAPRPRHDHAEDPTPGTTDPGTTNPGPRRRHHHPGTTTPAPPPAPPRRGPRRPARRPPAAPPRHHHATTTPGTTTPGPPTPGAARRGPRPRHDRPRHHHADPGTGGQQTYPGTGTFGITSISPVRVSVTGGTEVRVAGLALPVGARVLVGTSGAATVVRSSTSEVVFRTPARVAGRYDVTVFAPDGRSEVLRSVLEYVAATTGGTTPTPGTGGTTPPPTTTPPTTTQPSPGAGSGPTPGGGNGGAAPTTPSEVTGPGDLRLVRSARWDAVPASVWSLDCSSSCRGAVLRA</sequence>
<feature type="compositionally biased region" description="Low complexity" evidence="6">
    <location>
        <begin position="518"/>
        <end position="531"/>
    </location>
</feature>
<dbReference type="InterPro" id="IPR013783">
    <property type="entry name" value="Ig-like_fold"/>
</dbReference>
<organism evidence="9 10">
    <name type="scientific">Geodermatophilus normandii</name>
    <dbReference type="NCBI Taxonomy" id="1137989"/>
    <lineage>
        <taxon>Bacteria</taxon>
        <taxon>Bacillati</taxon>
        <taxon>Actinomycetota</taxon>
        <taxon>Actinomycetes</taxon>
        <taxon>Geodermatophilales</taxon>
        <taxon>Geodermatophilaceae</taxon>
        <taxon>Geodermatophilus</taxon>
    </lineage>
</organism>
<dbReference type="Gene3D" id="3.40.50.200">
    <property type="entry name" value="Peptidase S8/S53 domain"/>
    <property type="match status" value="1"/>
</dbReference>
<dbReference type="PANTHER" id="PTHR43806">
    <property type="entry name" value="PEPTIDASE S8"/>
    <property type="match status" value="1"/>
</dbReference>
<accession>A0A317QHK1</accession>
<evidence type="ECO:0000256" key="3">
    <source>
        <dbReference type="ARBA" id="ARBA00022801"/>
    </source>
</evidence>
<keyword evidence="4 5" id="KW-0720">Serine protease</keyword>
<evidence type="ECO:0000313" key="9">
    <source>
        <dbReference type="EMBL" id="PWW22493.1"/>
    </source>
</evidence>
<dbReference type="SUPFAM" id="SSF52743">
    <property type="entry name" value="Subtilisin-like"/>
    <property type="match status" value="1"/>
</dbReference>
<reference evidence="10" key="1">
    <citation type="submission" date="2018-05" db="EMBL/GenBank/DDBJ databases">
        <authorList>
            <person name="Klenk H.-P."/>
            <person name="Huntemann M."/>
            <person name="Clum A."/>
            <person name="Pillay M."/>
            <person name="Palaniappan K."/>
            <person name="Varghese N."/>
            <person name="Mikhailova N."/>
            <person name="Stamatis D."/>
            <person name="Reddy T."/>
            <person name="Daum C."/>
            <person name="Shapiro N."/>
            <person name="Ivanova N."/>
            <person name="Kyrpides N."/>
            <person name="Woyke T."/>
        </authorList>
    </citation>
    <scope>NUCLEOTIDE SEQUENCE [LARGE SCALE GENOMIC DNA]</scope>
    <source>
        <strain evidence="10">DSM 45417</strain>
    </source>
</reference>
<dbReference type="GO" id="GO:0005975">
    <property type="term" value="P:carbohydrate metabolic process"/>
    <property type="evidence" value="ECO:0007669"/>
    <property type="project" value="UniProtKB-ARBA"/>
</dbReference>
<evidence type="ECO:0000313" key="10">
    <source>
        <dbReference type="Proteomes" id="UP000246661"/>
    </source>
</evidence>
<dbReference type="InterPro" id="IPR015500">
    <property type="entry name" value="Peptidase_S8_subtilisin-rel"/>
</dbReference>
<feature type="compositionally biased region" description="Low complexity" evidence="6">
    <location>
        <begin position="612"/>
        <end position="622"/>
    </location>
</feature>
<evidence type="ECO:0000256" key="6">
    <source>
        <dbReference type="SAM" id="MobiDB-lite"/>
    </source>
</evidence>
<feature type="active site" description="Charge relay system" evidence="5">
    <location>
        <position position="68"/>
    </location>
</feature>
<evidence type="ECO:0000256" key="1">
    <source>
        <dbReference type="ARBA" id="ARBA00011073"/>
    </source>
</evidence>
<dbReference type="InterPro" id="IPR000209">
    <property type="entry name" value="Peptidase_S8/S53_dom"/>
</dbReference>
<dbReference type="GO" id="GO:0006508">
    <property type="term" value="P:proteolysis"/>
    <property type="evidence" value="ECO:0007669"/>
    <property type="project" value="UniProtKB-KW"/>
</dbReference>
<dbReference type="Gene3D" id="2.60.40.10">
    <property type="entry name" value="Immunoglobulins"/>
    <property type="match status" value="1"/>
</dbReference>
<dbReference type="PRINTS" id="PR00723">
    <property type="entry name" value="SUBTILISIN"/>
</dbReference>
<feature type="compositionally biased region" description="Low complexity" evidence="6">
    <location>
        <begin position="727"/>
        <end position="736"/>
    </location>
</feature>
<dbReference type="InterPro" id="IPR002909">
    <property type="entry name" value="IPT_dom"/>
</dbReference>
<dbReference type="CDD" id="cd07473">
    <property type="entry name" value="Peptidases_S8_Subtilisin_like"/>
    <property type="match status" value="1"/>
</dbReference>
<evidence type="ECO:0000256" key="2">
    <source>
        <dbReference type="ARBA" id="ARBA00022670"/>
    </source>
</evidence>
<feature type="active site" description="Charge relay system" evidence="5">
    <location>
        <position position="286"/>
    </location>
</feature>
<dbReference type="InterPro" id="IPR023828">
    <property type="entry name" value="Peptidase_S8_Ser-AS"/>
</dbReference>
<dbReference type="PROSITE" id="PS00138">
    <property type="entry name" value="SUBTILASE_SER"/>
    <property type="match status" value="1"/>
</dbReference>
<feature type="domain" description="Peptidase S8/S53" evidence="7">
    <location>
        <begin position="59"/>
        <end position="319"/>
    </location>
</feature>
<feature type="compositionally biased region" description="Basic residues" evidence="6">
    <location>
        <begin position="475"/>
        <end position="512"/>
    </location>
</feature>
<dbReference type="GO" id="GO:0004252">
    <property type="term" value="F:serine-type endopeptidase activity"/>
    <property type="evidence" value="ECO:0007669"/>
    <property type="project" value="UniProtKB-UniRule"/>
</dbReference>
<dbReference type="EMBL" id="QGTX01000001">
    <property type="protein sequence ID" value="PWW22493.1"/>
    <property type="molecule type" value="Genomic_DNA"/>
</dbReference>
<dbReference type="PANTHER" id="PTHR43806:SF11">
    <property type="entry name" value="CEREVISIN-RELATED"/>
    <property type="match status" value="1"/>
</dbReference>
<name>A0A317QHK1_9ACTN</name>
<feature type="region of interest" description="Disordered" evidence="6">
    <location>
        <begin position="450"/>
        <end position="622"/>
    </location>
</feature>
<dbReference type="AlphaFoldDB" id="A0A317QHK1"/>
<dbReference type="InterPro" id="IPR034204">
    <property type="entry name" value="PfSUB1-like_cat_dom"/>
</dbReference>
<dbReference type="Proteomes" id="UP000246661">
    <property type="component" value="Unassembled WGS sequence"/>
</dbReference>
<evidence type="ECO:0000256" key="5">
    <source>
        <dbReference type="PROSITE-ProRule" id="PRU01240"/>
    </source>
</evidence>
<comment type="caution">
    <text evidence="9">The sequence shown here is derived from an EMBL/GenBank/DDBJ whole genome shotgun (WGS) entry which is preliminary data.</text>
</comment>
<dbReference type="CDD" id="cd00102">
    <property type="entry name" value="IPT"/>
    <property type="match status" value="1"/>
</dbReference>